<dbReference type="SMART" id="SM00184">
    <property type="entry name" value="RING"/>
    <property type="match status" value="1"/>
</dbReference>
<evidence type="ECO:0000313" key="10">
    <source>
        <dbReference type="Proteomes" id="UP001295444"/>
    </source>
</evidence>
<feature type="domain" description="RING-type" evidence="7">
    <location>
        <begin position="10"/>
        <end position="59"/>
    </location>
</feature>
<dbReference type="PANTHER" id="PTHR25462:SF229">
    <property type="entry name" value="TRANSCRIPTION INTERMEDIARY FACTOR 1-BETA"/>
    <property type="match status" value="1"/>
</dbReference>
<sequence length="388" mass="44381">MNNFEEELTCSVCYNIFEDPRILPCSHTFCRSCLESVINSLDSFLWRLSLVRLKCPSCRNVTELSPAGVNALPINFALKSIIEKYKTEEQHSMATCPDHHRQPLNVFCLKDRKLVCGQCLTVGQHQGHPIDDPESAYIKERETASKFLAALSDKSFTGVTAVIQTLEEQMTHCKSVVQEDKREVLSFFEGISDILEQKKQGLLAALNNVNKEVSEIYARQIEQMKQIEDEQLDLISLCSSTSEESSPLTFLENIHKIRQRMKALKKQPLIPVQSVDIYPRVGKVLTSEWMDTSLGEINLKPLPKINLRFENKDSSKSNPGYQIYKCILLTILWVFVILCIWNMDLFFSFENGNWKQHISENMQTLANNMCSNLDNVKAGSRVIRELFC</sequence>
<gene>
    <name evidence="9" type="ORF">PECUL_23A035352</name>
</gene>
<dbReference type="SUPFAM" id="SSF57850">
    <property type="entry name" value="RING/U-box"/>
    <property type="match status" value="1"/>
</dbReference>
<dbReference type="GO" id="GO:0090575">
    <property type="term" value="C:RNA polymerase II transcription regulator complex"/>
    <property type="evidence" value="ECO:0007669"/>
    <property type="project" value="TreeGrafter"/>
</dbReference>
<keyword evidence="2 4" id="KW-0863">Zinc-finger</keyword>
<dbReference type="GO" id="GO:0008270">
    <property type="term" value="F:zinc ion binding"/>
    <property type="evidence" value="ECO:0007669"/>
    <property type="project" value="UniProtKB-KW"/>
</dbReference>
<dbReference type="GO" id="GO:0045892">
    <property type="term" value="P:negative regulation of DNA-templated transcription"/>
    <property type="evidence" value="ECO:0007669"/>
    <property type="project" value="TreeGrafter"/>
</dbReference>
<evidence type="ECO:0000256" key="5">
    <source>
        <dbReference type="SAM" id="Coils"/>
    </source>
</evidence>
<dbReference type="PROSITE" id="PS00518">
    <property type="entry name" value="ZF_RING_1"/>
    <property type="match status" value="1"/>
</dbReference>
<evidence type="ECO:0000256" key="6">
    <source>
        <dbReference type="SAM" id="Phobius"/>
    </source>
</evidence>
<protein>
    <submittedName>
        <fullName evidence="9">Tripartite motif-containing 59</fullName>
    </submittedName>
</protein>
<dbReference type="Gene3D" id="3.30.40.10">
    <property type="entry name" value="Zinc/RING finger domain, C3HC4 (zinc finger)"/>
    <property type="match status" value="1"/>
</dbReference>
<keyword evidence="5" id="KW-0175">Coiled coil</keyword>
<dbReference type="CDD" id="cd19790">
    <property type="entry name" value="Bbox2_TRIM59_C-XI"/>
    <property type="match status" value="1"/>
</dbReference>
<dbReference type="Pfam" id="PF00643">
    <property type="entry name" value="zf-B_box"/>
    <property type="match status" value="1"/>
</dbReference>
<evidence type="ECO:0000313" key="9">
    <source>
        <dbReference type="EMBL" id="CAH2247420.1"/>
    </source>
</evidence>
<dbReference type="Pfam" id="PF13445">
    <property type="entry name" value="zf-RING_UBOX"/>
    <property type="match status" value="1"/>
</dbReference>
<evidence type="ECO:0000256" key="1">
    <source>
        <dbReference type="ARBA" id="ARBA00022723"/>
    </source>
</evidence>
<dbReference type="Gene3D" id="3.30.160.60">
    <property type="entry name" value="Classic Zinc Finger"/>
    <property type="match status" value="1"/>
</dbReference>
<dbReference type="InterPro" id="IPR027370">
    <property type="entry name" value="Znf-RING_euk"/>
</dbReference>
<evidence type="ECO:0000256" key="4">
    <source>
        <dbReference type="PROSITE-ProRule" id="PRU00024"/>
    </source>
</evidence>
<dbReference type="SUPFAM" id="SSF57845">
    <property type="entry name" value="B-box zinc-binding domain"/>
    <property type="match status" value="1"/>
</dbReference>
<keyword evidence="1" id="KW-0479">Metal-binding</keyword>
<name>A0AAD1RBS1_PELCU</name>
<feature type="coiled-coil region" evidence="5">
    <location>
        <begin position="192"/>
        <end position="230"/>
    </location>
</feature>
<dbReference type="SMART" id="SM00336">
    <property type="entry name" value="BBOX"/>
    <property type="match status" value="1"/>
</dbReference>
<dbReference type="InterPro" id="IPR047153">
    <property type="entry name" value="TRIM45/56/19-like"/>
</dbReference>
<dbReference type="InterPro" id="IPR001841">
    <property type="entry name" value="Znf_RING"/>
</dbReference>
<evidence type="ECO:0000259" key="8">
    <source>
        <dbReference type="PROSITE" id="PS50119"/>
    </source>
</evidence>
<dbReference type="InterPro" id="IPR017907">
    <property type="entry name" value="Znf_RING_CS"/>
</dbReference>
<feature type="domain" description="B box-type" evidence="8">
    <location>
        <begin position="91"/>
        <end position="133"/>
    </location>
</feature>
<keyword evidence="6" id="KW-1133">Transmembrane helix</keyword>
<keyword evidence="10" id="KW-1185">Reference proteome</keyword>
<keyword evidence="6" id="KW-0472">Membrane</keyword>
<evidence type="ECO:0000256" key="3">
    <source>
        <dbReference type="ARBA" id="ARBA00022833"/>
    </source>
</evidence>
<feature type="transmembrane region" description="Helical" evidence="6">
    <location>
        <begin position="327"/>
        <end position="347"/>
    </location>
</feature>
<evidence type="ECO:0000259" key="7">
    <source>
        <dbReference type="PROSITE" id="PS50089"/>
    </source>
</evidence>
<keyword evidence="6" id="KW-0812">Transmembrane</keyword>
<dbReference type="AlphaFoldDB" id="A0AAD1RBS1"/>
<organism evidence="9 10">
    <name type="scientific">Pelobates cultripes</name>
    <name type="common">Western spadefoot toad</name>
    <dbReference type="NCBI Taxonomy" id="61616"/>
    <lineage>
        <taxon>Eukaryota</taxon>
        <taxon>Metazoa</taxon>
        <taxon>Chordata</taxon>
        <taxon>Craniata</taxon>
        <taxon>Vertebrata</taxon>
        <taxon>Euteleostomi</taxon>
        <taxon>Amphibia</taxon>
        <taxon>Batrachia</taxon>
        <taxon>Anura</taxon>
        <taxon>Pelobatoidea</taxon>
        <taxon>Pelobatidae</taxon>
        <taxon>Pelobates</taxon>
    </lineage>
</organism>
<dbReference type="PANTHER" id="PTHR25462">
    <property type="entry name" value="BONUS, ISOFORM C-RELATED"/>
    <property type="match status" value="1"/>
</dbReference>
<dbReference type="PROSITE" id="PS50119">
    <property type="entry name" value="ZF_BBOX"/>
    <property type="match status" value="1"/>
</dbReference>
<proteinExistence type="predicted"/>
<dbReference type="Proteomes" id="UP001295444">
    <property type="component" value="Chromosome 02"/>
</dbReference>
<dbReference type="GO" id="GO:0061630">
    <property type="term" value="F:ubiquitin protein ligase activity"/>
    <property type="evidence" value="ECO:0007669"/>
    <property type="project" value="TreeGrafter"/>
</dbReference>
<reference evidence="9" key="1">
    <citation type="submission" date="2022-03" db="EMBL/GenBank/DDBJ databases">
        <authorList>
            <person name="Alioto T."/>
            <person name="Alioto T."/>
            <person name="Gomez Garrido J."/>
        </authorList>
    </citation>
    <scope>NUCLEOTIDE SEQUENCE</scope>
</reference>
<dbReference type="EMBL" id="OW240913">
    <property type="protein sequence ID" value="CAH2247420.1"/>
    <property type="molecule type" value="Genomic_DNA"/>
</dbReference>
<keyword evidence="3" id="KW-0862">Zinc</keyword>
<evidence type="ECO:0000256" key="2">
    <source>
        <dbReference type="ARBA" id="ARBA00022771"/>
    </source>
</evidence>
<dbReference type="GO" id="GO:0016925">
    <property type="term" value="P:protein sumoylation"/>
    <property type="evidence" value="ECO:0007669"/>
    <property type="project" value="TreeGrafter"/>
</dbReference>
<dbReference type="FunFam" id="3.30.160.60:FF:000772">
    <property type="entry name" value="tripartite motif-containing protein 59"/>
    <property type="match status" value="1"/>
</dbReference>
<dbReference type="GO" id="GO:0006513">
    <property type="term" value="P:protein monoubiquitination"/>
    <property type="evidence" value="ECO:0007669"/>
    <property type="project" value="TreeGrafter"/>
</dbReference>
<dbReference type="InterPro" id="IPR000315">
    <property type="entry name" value="Znf_B-box"/>
</dbReference>
<accession>A0AAD1RBS1</accession>
<dbReference type="GO" id="GO:0045087">
    <property type="term" value="P:innate immune response"/>
    <property type="evidence" value="ECO:0007669"/>
    <property type="project" value="TreeGrafter"/>
</dbReference>
<dbReference type="InterPro" id="IPR013083">
    <property type="entry name" value="Znf_RING/FYVE/PHD"/>
</dbReference>
<dbReference type="PROSITE" id="PS50089">
    <property type="entry name" value="ZF_RING_2"/>
    <property type="match status" value="1"/>
</dbReference>